<gene>
    <name evidence="1" type="ORF">D5086_022206</name>
</gene>
<proteinExistence type="predicted"/>
<comment type="caution">
    <text evidence="1">The sequence shown here is derived from an EMBL/GenBank/DDBJ whole genome shotgun (WGS) entry which is preliminary data.</text>
</comment>
<organism evidence="1 2">
    <name type="scientific">Populus alba</name>
    <name type="common">White poplar</name>
    <dbReference type="NCBI Taxonomy" id="43335"/>
    <lineage>
        <taxon>Eukaryota</taxon>
        <taxon>Viridiplantae</taxon>
        <taxon>Streptophyta</taxon>
        <taxon>Embryophyta</taxon>
        <taxon>Tracheophyta</taxon>
        <taxon>Spermatophyta</taxon>
        <taxon>Magnoliopsida</taxon>
        <taxon>eudicotyledons</taxon>
        <taxon>Gunneridae</taxon>
        <taxon>Pentapetalae</taxon>
        <taxon>rosids</taxon>
        <taxon>fabids</taxon>
        <taxon>Malpighiales</taxon>
        <taxon>Salicaceae</taxon>
        <taxon>Saliceae</taxon>
        <taxon>Populus</taxon>
    </lineage>
</organism>
<accession>A0ACC4BED0</accession>
<dbReference type="Proteomes" id="UP000309997">
    <property type="component" value="Unassembled WGS sequence"/>
</dbReference>
<evidence type="ECO:0000313" key="2">
    <source>
        <dbReference type="Proteomes" id="UP000309997"/>
    </source>
</evidence>
<keyword evidence="2" id="KW-1185">Reference proteome</keyword>
<evidence type="ECO:0000313" key="1">
    <source>
        <dbReference type="EMBL" id="KAL3576923.1"/>
    </source>
</evidence>
<sequence>MDFSNMDRGQITLLGCGFCVLLTLLFTVQLLSQHLFNWKNPKEQKAIIIIILMAPIYAVDSFVGLLNFQGSEAFFTFLDSVKECYEALVIAKFLSLLYSYLKISISNNIVPDEVKGREIHHAFPMTLFVPHTVRLDHRNLVVLKHWTWQFVIIRPTCAILMVTLQMLGIYPNWLSWTFTIILNISVSLALYSLLVFYHVFAKELAPHKPLAKFLCIKGVVFFCFWQGIVLEMLVSMGIIRSNHFWLDVEHLEEAYQNVLVILEMVVFSVLQRFSKPKLALISELILVGNIVKDFYLRLLAPRQQQLEKGYSWSSSLNPACNIQQILDIELQKTKITPGAQETSITVSSDTSHLTTSIAFKLPIKLVISGLVEAALTNGEALASAKNIMHLYHFHFLLCSLMVVEQRYWKASLNYRRIGSALTAKASRGPRWASVNLGIFICMQCSGIHRSLGVHISKVRSATLDTWLPEQIAFIQSTGNERSNNYWEAELPPNYDRVGIENFIRAKYEEKRWVPRDGKVKSPSRGSGEGTSIYRPEPRSGHGRMNGTNHGSEERRITRPPITNDSSPASRSSTLAPVKASTPMPVKASQPVVRDTKPQEPVRKSEPAAPKVELEKKEESATKVETPPKVDYATELFNLLCMDDSRGSNSTTPAHDIGWTGLKAAEAKSTPERSGTSNFIESMTQPTLTSPPLQKPLEYSNNDPMNLFNKSSTVSPFSVQQQKLAMLSQQQQFHMTAAARTGGGSQTVPANAHRPGSNGVHLPAQSWGSYGYQVPGMVMPSTYPQTYIQMGSGQQTYSAGNSTNFPISSMYRPGPGAPINGVTNSNPTLPPPAFPVAPTQPAGYFDLSSLAQGMYTKR</sequence>
<dbReference type="EMBL" id="RCHU02000011">
    <property type="protein sequence ID" value="KAL3576923.1"/>
    <property type="molecule type" value="Genomic_DNA"/>
</dbReference>
<reference evidence="1 2" key="1">
    <citation type="journal article" date="2024" name="Plant Biotechnol. J.">
        <title>Genome and CRISPR/Cas9 system of a widespread forest tree (Populus alba) in the world.</title>
        <authorList>
            <person name="Liu Y.J."/>
            <person name="Jiang P.F."/>
            <person name="Han X.M."/>
            <person name="Li X.Y."/>
            <person name="Wang H.M."/>
            <person name="Wang Y.J."/>
            <person name="Wang X.X."/>
            <person name="Zeng Q.Y."/>
        </authorList>
    </citation>
    <scope>NUCLEOTIDE SEQUENCE [LARGE SCALE GENOMIC DNA]</scope>
    <source>
        <strain evidence="2">cv. PAL-ZL1</strain>
    </source>
</reference>
<protein>
    <submittedName>
        <fullName evidence="1">Uncharacterized protein</fullName>
    </submittedName>
</protein>
<name>A0ACC4BED0_POPAL</name>